<comment type="caution">
    <text evidence="8">The sequence shown here is derived from an EMBL/GenBank/DDBJ whole genome shotgun (WGS) entry which is preliminary data.</text>
</comment>
<organism evidence="8 9">
    <name type="scientific">Candidatus Marsarchaeota G2 archaeon ECH_B_SAG-F08</name>
    <dbReference type="NCBI Taxonomy" id="1978165"/>
    <lineage>
        <taxon>Archaea</taxon>
        <taxon>Candidatus Marsarchaeota</taxon>
        <taxon>Candidatus Marsarchaeota group 2</taxon>
    </lineage>
</organism>
<comment type="similarity">
    <text evidence="2 5">Belongs to the acyl-CoA dehydrogenase family.</text>
</comment>
<evidence type="ECO:0000256" key="4">
    <source>
        <dbReference type="ARBA" id="ARBA00022827"/>
    </source>
</evidence>
<dbReference type="SUPFAM" id="SSF47203">
    <property type="entry name" value="Acyl-CoA dehydrogenase C-terminal domain-like"/>
    <property type="match status" value="1"/>
</dbReference>
<dbReference type="EMBL" id="NEXM01000049">
    <property type="protein sequence ID" value="PSN97766.1"/>
    <property type="molecule type" value="Genomic_DNA"/>
</dbReference>
<evidence type="ECO:0000313" key="8">
    <source>
        <dbReference type="EMBL" id="PSN97766.1"/>
    </source>
</evidence>
<evidence type="ECO:0000256" key="3">
    <source>
        <dbReference type="ARBA" id="ARBA00022630"/>
    </source>
</evidence>
<comment type="cofactor">
    <cofactor evidence="1 5">
        <name>FAD</name>
        <dbReference type="ChEBI" id="CHEBI:57692"/>
    </cofactor>
</comment>
<dbReference type="Pfam" id="PF00441">
    <property type="entry name" value="Acyl-CoA_dh_1"/>
    <property type="match status" value="1"/>
</dbReference>
<dbReference type="InterPro" id="IPR006091">
    <property type="entry name" value="Acyl-CoA_Oxase/DH_mid-dom"/>
</dbReference>
<dbReference type="PANTHER" id="PTHR43884:SF12">
    <property type="entry name" value="ISOVALERYL-COA DEHYDROGENASE, MITOCHONDRIAL-RELATED"/>
    <property type="match status" value="1"/>
</dbReference>
<feature type="domain" description="Acyl-CoA dehydrogenase/oxidase C-terminal" evidence="6">
    <location>
        <begin position="207"/>
        <end position="339"/>
    </location>
</feature>
<dbReference type="InterPro" id="IPR046373">
    <property type="entry name" value="Acyl-CoA_Oxase/DH_mid-dom_sf"/>
</dbReference>
<feature type="domain" description="Acyl-CoA oxidase/dehydrogenase middle" evidence="7">
    <location>
        <begin position="96"/>
        <end position="191"/>
    </location>
</feature>
<proteinExistence type="inferred from homology"/>
<keyword evidence="4 5" id="KW-0274">FAD</keyword>
<dbReference type="GO" id="GO:0003995">
    <property type="term" value="F:acyl-CoA dehydrogenase activity"/>
    <property type="evidence" value="ECO:0007669"/>
    <property type="project" value="TreeGrafter"/>
</dbReference>
<dbReference type="Pfam" id="PF02770">
    <property type="entry name" value="Acyl-CoA_dh_M"/>
    <property type="match status" value="1"/>
</dbReference>
<dbReference type="Gene3D" id="1.10.540.10">
    <property type="entry name" value="Acyl-CoA dehydrogenase/oxidase, N-terminal domain"/>
    <property type="match status" value="1"/>
</dbReference>
<dbReference type="Gene3D" id="1.20.140.10">
    <property type="entry name" value="Butyryl-CoA Dehydrogenase, subunit A, domain 3"/>
    <property type="match status" value="1"/>
</dbReference>
<evidence type="ECO:0000256" key="2">
    <source>
        <dbReference type="ARBA" id="ARBA00009347"/>
    </source>
</evidence>
<evidence type="ECO:0000259" key="6">
    <source>
        <dbReference type="Pfam" id="PF00441"/>
    </source>
</evidence>
<sequence>MLTDFDLEYYTQVCEQRTFPEDFWNALGSRALFAMLAQGTSLSEFIEKVVELSRNVGTLSYLFIAQNIATLMIKENFEEAQSILPELFSGKAYVSLALSERESGNDAFSLACQAKKENNEFLITGKKDYVTNAQLARFIIVVTRTSQMEKKSLGLTALLVDTQKNREKIRFTQIEKMGLDFLKLYSVEFKETSVPETWKIGKENHAWEVLVKYFNIDRLALAAMLVGMGETALKQAVSFARKREVFGKPIGSYQALQLPLAECAIELSASLALIHESLKRESDPKSKEFGAVALACYAHALKASQRAIDVSLQTLGAQGYLRRSALQALYRDVRYYAIGPLSQELVLANYAEKALGLPRSY</sequence>
<keyword evidence="3 5" id="KW-0285">Flavoprotein</keyword>
<dbReference type="InterPro" id="IPR037069">
    <property type="entry name" value="AcylCoA_DH/ox_N_sf"/>
</dbReference>
<evidence type="ECO:0000259" key="7">
    <source>
        <dbReference type="Pfam" id="PF02770"/>
    </source>
</evidence>
<name>A0A2R6BGL7_9ARCH</name>
<dbReference type="GO" id="GO:0050660">
    <property type="term" value="F:flavin adenine dinucleotide binding"/>
    <property type="evidence" value="ECO:0007669"/>
    <property type="project" value="InterPro"/>
</dbReference>
<evidence type="ECO:0008006" key="10">
    <source>
        <dbReference type="Google" id="ProtNLM"/>
    </source>
</evidence>
<dbReference type="AlphaFoldDB" id="A0A2R6BGL7"/>
<dbReference type="Gene3D" id="2.40.110.10">
    <property type="entry name" value="Butyryl-CoA Dehydrogenase, subunit A, domain 2"/>
    <property type="match status" value="1"/>
</dbReference>
<gene>
    <name evidence="8" type="ORF">B9Q11_03530</name>
</gene>
<dbReference type="PANTHER" id="PTHR43884">
    <property type="entry name" value="ACYL-COA DEHYDROGENASE"/>
    <property type="match status" value="1"/>
</dbReference>
<dbReference type="CDD" id="cd00567">
    <property type="entry name" value="ACAD"/>
    <property type="match status" value="1"/>
</dbReference>
<protein>
    <recommendedName>
        <fullName evidence="10">Acyl-CoA dehydrogenase</fullName>
    </recommendedName>
</protein>
<evidence type="ECO:0000256" key="1">
    <source>
        <dbReference type="ARBA" id="ARBA00001974"/>
    </source>
</evidence>
<accession>A0A2R6BGL7</accession>
<dbReference type="InterPro" id="IPR009075">
    <property type="entry name" value="AcylCo_DH/oxidase_C"/>
</dbReference>
<dbReference type="InterPro" id="IPR009100">
    <property type="entry name" value="AcylCoA_DH/oxidase_NM_dom_sf"/>
</dbReference>
<reference evidence="8 9" key="1">
    <citation type="submission" date="2017-04" db="EMBL/GenBank/DDBJ databases">
        <title>Novel microbial lineages endemic to geothermal iron-oxide mats fill important gaps in the evolutionary history of Archaea.</title>
        <authorList>
            <person name="Jay Z.J."/>
            <person name="Beam J.P."/>
            <person name="Dlakic M."/>
            <person name="Rusch D.B."/>
            <person name="Kozubal M.A."/>
            <person name="Inskeep W.P."/>
        </authorList>
    </citation>
    <scope>NUCLEOTIDE SEQUENCE [LARGE SCALE GENOMIC DNA]</scope>
    <source>
        <strain evidence="8">ECH_B_SAG-F08</strain>
    </source>
</reference>
<dbReference type="InterPro" id="IPR036250">
    <property type="entry name" value="AcylCo_DH-like_C"/>
</dbReference>
<evidence type="ECO:0000313" key="9">
    <source>
        <dbReference type="Proteomes" id="UP000240381"/>
    </source>
</evidence>
<evidence type="ECO:0000256" key="5">
    <source>
        <dbReference type="RuleBase" id="RU362125"/>
    </source>
</evidence>
<keyword evidence="5" id="KW-0560">Oxidoreductase</keyword>
<dbReference type="Proteomes" id="UP000240381">
    <property type="component" value="Unassembled WGS sequence"/>
</dbReference>
<dbReference type="SUPFAM" id="SSF56645">
    <property type="entry name" value="Acyl-CoA dehydrogenase NM domain-like"/>
    <property type="match status" value="1"/>
</dbReference>